<dbReference type="PANTHER" id="PTHR34772">
    <property type="entry name" value="RNA-BINDING PROTEIN HFQ"/>
    <property type="match status" value="1"/>
</dbReference>
<sequence>MASLPANIQNDFLNVLRKEHKRVNVFLVNGVKLTGHIQSFDVYMIYLHSTSGLQMLFKHVISTIIEDHRLTSRPKSRPVAPDCPDERAGR</sequence>
<keyword evidence="2" id="KW-0346">Stress response</keyword>
<dbReference type="Proteomes" id="UP000071859">
    <property type="component" value="Unassembled WGS sequence"/>
</dbReference>
<dbReference type="GO" id="GO:0045974">
    <property type="term" value="P:regulation of translation, ncRNA-mediated"/>
    <property type="evidence" value="ECO:0007669"/>
    <property type="project" value="TreeGrafter"/>
</dbReference>
<dbReference type="CDD" id="cd01716">
    <property type="entry name" value="Hfq"/>
    <property type="match status" value="1"/>
</dbReference>
<dbReference type="GO" id="GO:0043487">
    <property type="term" value="P:regulation of RNA stability"/>
    <property type="evidence" value="ECO:0007669"/>
    <property type="project" value="TreeGrafter"/>
</dbReference>
<name>A0A158EJ60_9BURK</name>
<organism evidence="5 6">
    <name type="scientific">Caballeronia calidae</name>
    <dbReference type="NCBI Taxonomy" id="1777139"/>
    <lineage>
        <taxon>Bacteria</taxon>
        <taxon>Pseudomonadati</taxon>
        <taxon>Pseudomonadota</taxon>
        <taxon>Betaproteobacteria</taxon>
        <taxon>Burkholderiales</taxon>
        <taxon>Burkholderiaceae</taxon>
        <taxon>Caballeronia</taxon>
    </lineage>
</organism>
<dbReference type="SUPFAM" id="SSF50182">
    <property type="entry name" value="Sm-like ribonucleoproteins"/>
    <property type="match status" value="1"/>
</dbReference>
<evidence type="ECO:0000256" key="1">
    <source>
        <dbReference type="ARBA" id="ARBA00022884"/>
    </source>
</evidence>
<evidence type="ECO:0000313" key="6">
    <source>
        <dbReference type="Proteomes" id="UP000071859"/>
    </source>
</evidence>
<gene>
    <name evidence="5" type="ORF">AWB78_08301</name>
</gene>
<dbReference type="OrthoDB" id="8970554at2"/>
<accession>A0A158EJ60</accession>
<feature type="domain" description="Sm" evidence="4">
    <location>
        <begin position="10"/>
        <end position="70"/>
    </location>
</feature>
<dbReference type="RefSeq" id="WP_062612720.1">
    <property type="nucleotide sequence ID" value="NZ_FCOX02000144.1"/>
</dbReference>
<dbReference type="PROSITE" id="PS52002">
    <property type="entry name" value="SM"/>
    <property type="match status" value="1"/>
</dbReference>
<evidence type="ECO:0000259" key="4">
    <source>
        <dbReference type="PROSITE" id="PS52002"/>
    </source>
</evidence>
<feature type="region of interest" description="Disordered" evidence="3">
    <location>
        <begin position="70"/>
        <end position="90"/>
    </location>
</feature>
<dbReference type="Gene3D" id="2.30.30.100">
    <property type="match status" value="1"/>
</dbReference>
<dbReference type="GO" id="GO:0006355">
    <property type="term" value="P:regulation of DNA-templated transcription"/>
    <property type="evidence" value="ECO:0007669"/>
    <property type="project" value="InterPro"/>
</dbReference>
<evidence type="ECO:0000256" key="2">
    <source>
        <dbReference type="ARBA" id="ARBA00023016"/>
    </source>
</evidence>
<dbReference type="GO" id="GO:0003723">
    <property type="term" value="F:RNA binding"/>
    <property type="evidence" value="ECO:0007669"/>
    <property type="project" value="UniProtKB-KW"/>
</dbReference>
<dbReference type="Pfam" id="PF17209">
    <property type="entry name" value="Hfq"/>
    <property type="match status" value="1"/>
</dbReference>
<evidence type="ECO:0000256" key="3">
    <source>
        <dbReference type="SAM" id="MobiDB-lite"/>
    </source>
</evidence>
<dbReference type="GO" id="GO:0005829">
    <property type="term" value="C:cytosol"/>
    <property type="evidence" value="ECO:0007669"/>
    <property type="project" value="TreeGrafter"/>
</dbReference>
<dbReference type="EMBL" id="FCOX02000144">
    <property type="protein sequence ID" value="SAL06889.1"/>
    <property type="molecule type" value="Genomic_DNA"/>
</dbReference>
<evidence type="ECO:0000313" key="5">
    <source>
        <dbReference type="EMBL" id="SAL06889.1"/>
    </source>
</evidence>
<dbReference type="NCBIfam" id="TIGR02383">
    <property type="entry name" value="Hfq"/>
    <property type="match status" value="1"/>
</dbReference>
<protein>
    <submittedName>
        <fullName evidence="5">Hfq protein</fullName>
    </submittedName>
</protein>
<keyword evidence="1" id="KW-0694">RNA-binding</keyword>
<dbReference type="AlphaFoldDB" id="A0A158EJ60"/>
<dbReference type="PANTHER" id="PTHR34772:SF1">
    <property type="entry name" value="RNA-BINDING PROTEIN HFQ"/>
    <property type="match status" value="1"/>
</dbReference>
<reference evidence="5" key="1">
    <citation type="submission" date="2016-01" db="EMBL/GenBank/DDBJ databases">
        <authorList>
            <person name="Peeters C."/>
        </authorList>
    </citation>
    <scope>NUCLEOTIDE SEQUENCE</scope>
    <source>
        <strain evidence="5">LMG 29321</strain>
    </source>
</reference>
<dbReference type="InterPro" id="IPR005001">
    <property type="entry name" value="Hfq"/>
</dbReference>
<dbReference type="InterPro" id="IPR010920">
    <property type="entry name" value="LSM_dom_sf"/>
</dbReference>
<comment type="caution">
    <text evidence="5">The sequence shown here is derived from an EMBL/GenBank/DDBJ whole genome shotgun (WGS) entry which is preliminary data.</text>
</comment>
<proteinExistence type="predicted"/>
<dbReference type="InterPro" id="IPR047575">
    <property type="entry name" value="Sm"/>
</dbReference>
<keyword evidence="6" id="KW-1185">Reference proteome</keyword>